<dbReference type="Gene3D" id="1.20.1250.20">
    <property type="entry name" value="MFS general substrate transporter like domains"/>
    <property type="match status" value="1"/>
</dbReference>
<keyword evidence="1" id="KW-0472">Membrane</keyword>
<dbReference type="PANTHER" id="PTHR20765">
    <property type="entry name" value="SOLUTE CARRIER FAMILY 43 MEMBER 3-RELATED"/>
    <property type="match status" value="1"/>
</dbReference>
<keyword evidence="1" id="KW-1133">Transmembrane helix</keyword>
<feature type="transmembrane region" description="Helical" evidence="1">
    <location>
        <begin position="129"/>
        <end position="150"/>
    </location>
</feature>
<dbReference type="Proteomes" id="UP000663852">
    <property type="component" value="Unassembled WGS sequence"/>
</dbReference>
<feature type="transmembrane region" description="Helical" evidence="1">
    <location>
        <begin position="78"/>
        <end position="97"/>
    </location>
</feature>
<feature type="transmembrane region" description="Helical" evidence="1">
    <location>
        <begin position="309"/>
        <end position="329"/>
    </location>
</feature>
<dbReference type="AlphaFoldDB" id="A0A815BYR2"/>
<evidence type="ECO:0000313" key="2">
    <source>
        <dbReference type="EMBL" id="CAF1279859.1"/>
    </source>
</evidence>
<name>A0A815BYR2_ADIRI</name>
<comment type="caution">
    <text evidence="2">The sequence shown here is derived from an EMBL/GenBank/DDBJ whole genome shotgun (WGS) entry which is preliminary data.</text>
</comment>
<sequence>MTTISAYKDACRKWIGVIWLTLEVNLVAGTIFGFAALFKVLPKYGVYSHYCTSASNTTAAAAAALVNCGAQTREYQNALTLGIAFFGLPSALVGGLIDKLGCRFTKLIGVVFHVVGWLALALVQSGRDYLLYIHTVFSSIGGIAVLISTFASSEYFATSRAVISALFAGATISSTMWFSIFQRLIDDGHATIGHLSYIWMSFGVLLFVSAFLFLDWKFTLCKLPYGTNVTFEEALTKSNTDRTDSETKWYIKIYQRTGIWNHLLSPLYILVVLFLSVLLLPSVLLSVIWYPWVHYITNQDTVLANQYTFAFNVSTLSALAICPINGFILGRNAMKNRKQQLLNILIVQTISWISNVALCIICMFVTLNVIIPALVINCIARSTIVAGSQAVVATFFPSEYIGRLTGIMWTVGGAVTFIQYALVLLTDDISKSWRVRTFLNLSLDMKIKIPFLLGLGNCAGISDDHVLSFGTDIAKNIQERAA</sequence>
<accession>A0A815BYR2</accession>
<organism evidence="2 3">
    <name type="scientific">Adineta ricciae</name>
    <name type="common">Rotifer</name>
    <dbReference type="NCBI Taxonomy" id="249248"/>
    <lineage>
        <taxon>Eukaryota</taxon>
        <taxon>Metazoa</taxon>
        <taxon>Spiralia</taxon>
        <taxon>Gnathifera</taxon>
        <taxon>Rotifera</taxon>
        <taxon>Eurotatoria</taxon>
        <taxon>Bdelloidea</taxon>
        <taxon>Adinetida</taxon>
        <taxon>Adinetidae</taxon>
        <taxon>Adineta</taxon>
    </lineage>
</organism>
<feature type="transmembrane region" description="Helical" evidence="1">
    <location>
        <begin position="14"/>
        <end position="38"/>
    </location>
</feature>
<dbReference type="EMBL" id="CAJNOJ010000199">
    <property type="protein sequence ID" value="CAF1279859.1"/>
    <property type="molecule type" value="Genomic_DNA"/>
</dbReference>
<feature type="transmembrane region" description="Helical" evidence="1">
    <location>
        <begin position="267"/>
        <end position="289"/>
    </location>
</feature>
<dbReference type="SUPFAM" id="SSF103473">
    <property type="entry name" value="MFS general substrate transporter"/>
    <property type="match status" value="1"/>
</dbReference>
<gene>
    <name evidence="2" type="ORF">EDS130_LOCUS29490</name>
</gene>
<evidence type="ECO:0000256" key="1">
    <source>
        <dbReference type="SAM" id="Phobius"/>
    </source>
</evidence>
<feature type="transmembrane region" description="Helical" evidence="1">
    <location>
        <begin position="162"/>
        <end position="185"/>
    </location>
</feature>
<protein>
    <submittedName>
        <fullName evidence="2">Uncharacterized protein</fullName>
    </submittedName>
</protein>
<evidence type="ECO:0000313" key="3">
    <source>
        <dbReference type="Proteomes" id="UP000663852"/>
    </source>
</evidence>
<reference evidence="2" key="1">
    <citation type="submission" date="2021-02" db="EMBL/GenBank/DDBJ databases">
        <authorList>
            <person name="Nowell W R."/>
        </authorList>
    </citation>
    <scope>NUCLEOTIDE SEQUENCE</scope>
</reference>
<dbReference type="InterPro" id="IPR036259">
    <property type="entry name" value="MFS_trans_sf"/>
</dbReference>
<feature type="transmembrane region" description="Helical" evidence="1">
    <location>
        <begin position="406"/>
        <end position="426"/>
    </location>
</feature>
<dbReference type="PANTHER" id="PTHR20765:SF1">
    <property type="entry name" value="EQUILIBRATIVE NUCLEOBASE TRANSPORTER 1"/>
    <property type="match status" value="1"/>
</dbReference>
<proteinExistence type="predicted"/>
<feature type="transmembrane region" description="Helical" evidence="1">
    <location>
        <begin position="197"/>
        <end position="214"/>
    </location>
</feature>
<feature type="transmembrane region" description="Helical" evidence="1">
    <location>
        <begin position="104"/>
        <end position="123"/>
    </location>
</feature>
<keyword evidence="1" id="KW-0812">Transmembrane</keyword>
<dbReference type="OrthoDB" id="330047at2759"/>
<dbReference type="InterPro" id="IPR027197">
    <property type="entry name" value="SLC43A3"/>
</dbReference>
<feature type="transmembrane region" description="Helical" evidence="1">
    <location>
        <begin position="341"/>
        <end position="367"/>
    </location>
</feature>